<dbReference type="PANTHER" id="PTHR10584">
    <property type="entry name" value="SUGAR KINASE"/>
    <property type="match status" value="1"/>
</dbReference>
<dbReference type="GO" id="GO:0006796">
    <property type="term" value="P:phosphate-containing compound metabolic process"/>
    <property type="evidence" value="ECO:0007669"/>
    <property type="project" value="UniProtKB-ARBA"/>
</dbReference>
<dbReference type="SUPFAM" id="SSF53613">
    <property type="entry name" value="Ribokinase-like"/>
    <property type="match status" value="1"/>
</dbReference>
<dbReference type="InterPro" id="IPR011611">
    <property type="entry name" value="PfkB_dom"/>
</dbReference>
<evidence type="ECO:0000256" key="2">
    <source>
        <dbReference type="ARBA" id="ARBA00022777"/>
    </source>
</evidence>
<dbReference type="PANTHER" id="PTHR10584:SF166">
    <property type="entry name" value="RIBOKINASE"/>
    <property type="match status" value="1"/>
</dbReference>
<evidence type="ECO:0000313" key="5">
    <source>
        <dbReference type="Proteomes" id="UP000230179"/>
    </source>
</evidence>
<dbReference type="PRINTS" id="PR00990">
    <property type="entry name" value="RIBOKINASE"/>
</dbReference>
<evidence type="ECO:0000256" key="1">
    <source>
        <dbReference type="ARBA" id="ARBA00022679"/>
    </source>
</evidence>
<dbReference type="Pfam" id="PF00294">
    <property type="entry name" value="PfkB"/>
    <property type="match status" value="1"/>
</dbReference>
<dbReference type="AlphaFoldDB" id="A0A2H0UAN7"/>
<keyword evidence="1" id="KW-0808">Transferase</keyword>
<dbReference type="InterPro" id="IPR029056">
    <property type="entry name" value="Ribokinase-like"/>
</dbReference>
<organism evidence="4 5">
    <name type="scientific">Candidatus Kaiserbacteria bacterium CG10_big_fil_rev_8_21_14_0_10_56_12</name>
    <dbReference type="NCBI Taxonomy" id="1974611"/>
    <lineage>
        <taxon>Bacteria</taxon>
        <taxon>Candidatus Kaiseribacteriota</taxon>
    </lineage>
</organism>
<dbReference type="Gene3D" id="3.40.1190.20">
    <property type="match status" value="1"/>
</dbReference>
<evidence type="ECO:0000259" key="3">
    <source>
        <dbReference type="Pfam" id="PF00294"/>
    </source>
</evidence>
<feature type="domain" description="Carbohydrate kinase PfkB" evidence="3">
    <location>
        <begin position="53"/>
        <end position="305"/>
    </location>
</feature>
<sequence length="327" mass="35540">MDFVAIGDTTVDEFIRLEDARVSCDVNDENCTISMRWGDKIPYDFSALLPGVGNAANAAVAAVRLGLSTGFLSNVGDDAYGTQTLDHFKKEGVDTTHVAVNKGMATNHHYVLWFESERTILIRHEAYQYEIPASFVPPAWLYLSSAGSRSEAFHLSLAEWLTHHPETKLAFQPGTFQMEMGKEKLKSLYAHAEVVACNKEEAERILEVKSEDVASLISQMHTLGPNIVIITDGPKGAYGSDGTQVLKVPMYPDPKPPLDRTGAGDACTSTIVAALSLGKSLAEALLWGPVNSMAVVQEIGAQKGLLTRQSLEQLLATAPSEYRVESI</sequence>
<dbReference type="GO" id="GO:0005829">
    <property type="term" value="C:cytosol"/>
    <property type="evidence" value="ECO:0007669"/>
    <property type="project" value="TreeGrafter"/>
</dbReference>
<proteinExistence type="predicted"/>
<reference evidence="5" key="1">
    <citation type="submission" date="2017-09" db="EMBL/GenBank/DDBJ databases">
        <title>Depth-based differentiation of microbial function through sediment-hosted aquifers and enrichment of novel symbionts in the deep terrestrial subsurface.</title>
        <authorList>
            <person name="Probst A.J."/>
            <person name="Ladd B."/>
            <person name="Jarett J.K."/>
            <person name="Geller-Mcgrath D.E."/>
            <person name="Sieber C.M.K."/>
            <person name="Emerson J.B."/>
            <person name="Anantharaman K."/>
            <person name="Thomas B.C."/>
            <person name="Malmstrom R."/>
            <person name="Stieglmeier M."/>
            <person name="Klingl A."/>
            <person name="Woyke T."/>
            <person name="Ryan C.M."/>
            <person name="Banfield J.F."/>
        </authorList>
    </citation>
    <scope>NUCLEOTIDE SEQUENCE [LARGE SCALE GENOMIC DNA]</scope>
</reference>
<name>A0A2H0UAN7_9BACT</name>
<accession>A0A2H0UAN7</accession>
<protein>
    <recommendedName>
        <fullName evidence="3">Carbohydrate kinase PfkB domain-containing protein</fullName>
    </recommendedName>
</protein>
<keyword evidence="2" id="KW-0418">Kinase</keyword>
<dbReference type="GO" id="GO:0016301">
    <property type="term" value="F:kinase activity"/>
    <property type="evidence" value="ECO:0007669"/>
    <property type="project" value="UniProtKB-KW"/>
</dbReference>
<gene>
    <name evidence="4" type="ORF">COU19_00035</name>
</gene>
<comment type="caution">
    <text evidence="4">The sequence shown here is derived from an EMBL/GenBank/DDBJ whole genome shotgun (WGS) entry which is preliminary data.</text>
</comment>
<dbReference type="EMBL" id="PFBL01000001">
    <property type="protein sequence ID" value="PIR83478.1"/>
    <property type="molecule type" value="Genomic_DNA"/>
</dbReference>
<dbReference type="Proteomes" id="UP000230179">
    <property type="component" value="Unassembled WGS sequence"/>
</dbReference>
<evidence type="ECO:0000313" key="4">
    <source>
        <dbReference type="EMBL" id="PIR83478.1"/>
    </source>
</evidence>
<dbReference type="InterPro" id="IPR002139">
    <property type="entry name" value="Ribo/fructo_kinase"/>
</dbReference>